<comment type="caution">
    <text evidence="3">The sequence shown here is derived from an EMBL/GenBank/DDBJ whole genome shotgun (WGS) entry which is preliminary data.</text>
</comment>
<name>A0A1X0JA58_9MYCO</name>
<dbReference type="Gene3D" id="3.40.50.150">
    <property type="entry name" value="Vaccinia Virus protein VP39"/>
    <property type="match status" value="1"/>
</dbReference>
<dbReference type="InterPro" id="IPR007213">
    <property type="entry name" value="Ppm1/Ppm2/Tcmp"/>
</dbReference>
<protein>
    <submittedName>
        <fullName evidence="3">Polyketide synthase</fullName>
    </submittedName>
</protein>
<dbReference type="PANTHER" id="PTHR43619">
    <property type="entry name" value="S-ADENOSYL-L-METHIONINE-DEPENDENT METHYLTRANSFERASE YKTD-RELATED"/>
    <property type="match status" value="1"/>
</dbReference>
<dbReference type="GO" id="GO:0032259">
    <property type="term" value="P:methylation"/>
    <property type="evidence" value="ECO:0007669"/>
    <property type="project" value="UniProtKB-KW"/>
</dbReference>
<dbReference type="SUPFAM" id="SSF53335">
    <property type="entry name" value="S-adenosyl-L-methionine-dependent methyltransferases"/>
    <property type="match status" value="1"/>
</dbReference>
<dbReference type="PIRSF" id="PIRSF028177">
    <property type="entry name" value="Polyketide_synth_Omtfrase_TcmP"/>
    <property type="match status" value="1"/>
</dbReference>
<evidence type="ECO:0000313" key="3">
    <source>
        <dbReference type="EMBL" id="ORB59728.1"/>
    </source>
</evidence>
<dbReference type="Pfam" id="PF04072">
    <property type="entry name" value="LCM"/>
    <property type="match status" value="1"/>
</dbReference>
<reference evidence="3 4" key="1">
    <citation type="submission" date="2016-12" db="EMBL/GenBank/DDBJ databases">
        <title>The new phylogeny of genus Mycobacterium.</title>
        <authorList>
            <person name="Tortoli E."/>
            <person name="Trovato A."/>
            <person name="Cirillo D.M."/>
        </authorList>
    </citation>
    <scope>NUCLEOTIDE SEQUENCE [LARGE SCALE GENOMIC DNA]</scope>
    <source>
        <strain evidence="3 4">CCUG 66554</strain>
    </source>
</reference>
<dbReference type="InterPro" id="IPR016874">
    <property type="entry name" value="TcmP-like"/>
</dbReference>
<proteinExistence type="predicted"/>
<evidence type="ECO:0000256" key="2">
    <source>
        <dbReference type="ARBA" id="ARBA00022679"/>
    </source>
</evidence>
<dbReference type="Proteomes" id="UP000192434">
    <property type="component" value="Unassembled WGS sequence"/>
</dbReference>
<keyword evidence="1" id="KW-0489">Methyltransferase</keyword>
<gene>
    <name evidence="3" type="ORF">BST43_05130</name>
</gene>
<evidence type="ECO:0000313" key="4">
    <source>
        <dbReference type="Proteomes" id="UP000192434"/>
    </source>
</evidence>
<dbReference type="GO" id="GO:0008168">
    <property type="term" value="F:methyltransferase activity"/>
    <property type="evidence" value="ECO:0007669"/>
    <property type="project" value="UniProtKB-KW"/>
</dbReference>
<dbReference type="PANTHER" id="PTHR43619:SF2">
    <property type="entry name" value="S-ADENOSYL-L-METHIONINE-DEPENDENT METHYLTRANSFERASES SUPERFAMILY PROTEIN"/>
    <property type="match status" value="1"/>
</dbReference>
<keyword evidence="2" id="KW-0808">Transferase</keyword>
<sequence length="277" mass="30740">MLGRVTDRVKIALTGAPETMLATLYGRAQDAKSPHSVLHDHYAAEAVARIDYDFSKTKIKDTQAVGVALRARQLDVWTSEFLATHRESTVLHLACGLDTRVFRIDPPDTVRWVDVDYPDVVALRRTLLPERGGDYRLIESSVTDDAWLEGIPADRPTLAVFEGLTMYLTQAEGQSLIRRITGRFPSGQLAFDCYGSIGIKLQKLVPAVRNAGATLHWGIDGPGQIEALHPALRCIEDLRSTDVAGEEHLPLSGRIQMKVISRIPALRDIGRIMRFSF</sequence>
<dbReference type="InterPro" id="IPR029063">
    <property type="entry name" value="SAM-dependent_MTases_sf"/>
</dbReference>
<dbReference type="RefSeq" id="WP_083013773.1">
    <property type="nucleotide sequence ID" value="NZ_MVII01000005.1"/>
</dbReference>
<dbReference type="OrthoDB" id="9800233at2"/>
<organism evidence="3 4">
    <name type="scientific">Mycobacteroides saopaulense</name>
    <dbReference type="NCBI Taxonomy" id="1578165"/>
    <lineage>
        <taxon>Bacteria</taxon>
        <taxon>Bacillati</taxon>
        <taxon>Actinomycetota</taxon>
        <taxon>Actinomycetes</taxon>
        <taxon>Mycobacteriales</taxon>
        <taxon>Mycobacteriaceae</taxon>
        <taxon>Mycobacteroides</taxon>
    </lineage>
</organism>
<accession>A0A1X0JA58</accession>
<dbReference type="EMBL" id="MVII01000005">
    <property type="protein sequence ID" value="ORB59728.1"/>
    <property type="molecule type" value="Genomic_DNA"/>
</dbReference>
<dbReference type="AlphaFoldDB" id="A0A1X0JA58"/>
<dbReference type="STRING" id="1578165.BKG68_24510"/>
<evidence type="ECO:0000256" key="1">
    <source>
        <dbReference type="ARBA" id="ARBA00022603"/>
    </source>
</evidence>